<proteinExistence type="predicted"/>
<feature type="region of interest" description="Disordered" evidence="1">
    <location>
        <begin position="1"/>
        <end position="69"/>
    </location>
</feature>
<evidence type="ECO:0000313" key="3">
    <source>
        <dbReference type="Proteomes" id="UP000281431"/>
    </source>
</evidence>
<gene>
    <name evidence="2" type="ORF">EA472_03335</name>
</gene>
<comment type="caution">
    <text evidence="2">The sequence shown here is derived from an EMBL/GenBank/DDBJ whole genome shotgun (WGS) entry which is preliminary data.</text>
</comment>
<keyword evidence="3" id="KW-1185">Reference proteome</keyword>
<dbReference type="AlphaFoldDB" id="A0A3N6MH09"/>
<organism evidence="2 3">
    <name type="scientific">Natrarchaeobius chitinivorans</name>
    <dbReference type="NCBI Taxonomy" id="1679083"/>
    <lineage>
        <taxon>Archaea</taxon>
        <taxon>Methanobacteriati</taxon>
        <taxon>Methanobacteriota</taxon>
        <taxon>Stenosarchaea group</taxon>
        <taxon>Halobacteria</taxon>
        <taxon>Halobacteriales</taxon>
        <taxon>Natrialbaceae</taxon>
        <taxon>Natrarchaeobius</taxon>
    </lineage>
</organism>
<dbReference type="Proteomes" id="UP000281431">
    <property type="component" value="Unassembled WGS sequence"/>
</dbReference>
<sequence>MTAGEPAVVSPLERGSTGELGSRASTPNLAVDRRRLVSTPRPADSRLRGVRSSARGRHAENGRTRGHPMIDVDLAAGGVR</sequence>
<accession>A0A3N6MH09</accession>
<protein>
    <submittedName>
        <fullName evidence="2">Uncharacterized protein</fullName>
    </submittedName>
</protein>
<dbReference type="EMBL" id="REFZ01000002">
    <property type="protein sequence ID" value="RQH02348.1"/>
    <property type="molecule type" value="Genomic_DNA"/>
</dbReference>
<name>A0A3N6MH09_NATCH</name>
<reference evidence="2 3" key="1">
    <citation type="submission" date="2018-10" db="EMBL/GenBank/DDBJ databases">
        <title>Natrarchaeobius chitinivorans gen. nov., sp. nov., and Natrarchaeobius haloalkaliphilus sp. nov., alkaliphilic, chitin-utilizing haloarchaea from hypersaline alkaline lakes.</title>
        <authorList>
            <person name="Sorokin D.Y."/>
            <person name="Elcheninov A.G."/>
            <person name="Kostrikina N.A."/>
            <person name="Bale N.J."/>
            <person name="Sinninghe Damste J.S."/>
            <person name="Khijniak T.V."/>
            <person name="Kublanov I.V."/>
            <person name="Toshchakov S.V."/>
        </authorList>
    </citation>
    <scope>NUCLEOTIDE SEQUENCE [LARGE SCALE GENOMIC DNA]</scope>
    <source>
        <strain evidence="2 3">AArcht7</strain>
    </source>
</reference>
<evidence type="ECO:0000313" key="2">
    <source>
        <dbReference type="EMBL" id="RQH02348.1"/>
    </source>
</evidence>
<evidence type="ECO:0000256" key="1">
    <source>
        <dbReference type="SAM" id="MobiDB-lite"/>
    </source>
</evidence>